<dbReference type="AlphaFoldDB" id="B8M0C0"/>
<evidence type="ECO:0000313" key="2">
    <source>
        <dbReference type="Proteomes" id="UP000001745"/>
    </source>
</evidence>
<gene>
    <name evidence="1" type="ORF">TSTA_084480</name>
</gene>
<dbReference type="OrthoDB" id="5552418at2759"/>
<organism evidence="1 2">
    <name type="scientific">Talaromyces stipitatus (strain ATCC 10500 / CBS 375.48 / QM 6759 / NRRL 1006)</name>
    <name type="common">Penicillium stipitatum</name>
    <dbReference type="NCBI Taxonomy" id="441959"/>
    <lineage>
        <taxon>Eukaryota</taxon>
        <taxon>Fungi</taxon>
        <taxon>Dikarya</taxon>
        <taxon>Ascomycota</taxon>
        <taxon>Pezizomycotina</taxon>
        <taxon>Eurotiomycetes</taxon>
        <taxon>Eurotiomycetidae</taxon>
        <taxon>Eurotiales</taxon>
        <taxon>Trichocomaceae</taxon>
        <taxon>Talaromyces</taxon>
        <taxon>Talaromyces sect. Talaromyces</taxon>
    </lineage>
</organism>
<dbReference type="RefSeq" id="XP_002478180.1">
    <property type="nucleotide sequence ID" value="XM_002478135.1"/>
</dbReference>
<evidence type="ECO:0000313" key="1">
    <source>
        <dbReference type="EMBL" id="EED21217.1"/>
    </source>
</evidence>
<dbReference type="InParanoid" id="B8M0C0"/>
<proteinExistence type="predicted"/>
<dbReference type="EMBL" id="EQ962653">
    <property type="protein sequence ID" value="EED21217.1"/>
    <property type="molecule type" value="Genomic_DNA"/>
</dbReference>
<keyword evidence="2" id="KW-1185">Reference proteome</keyword>
<reference evidence="2" key="1">
    <citation type="journal article" date="2015" name="Genome Announc.">
        <title>Genome sequence of the AIDS-associated pathogen Penicillium marneffei (ATCC18224) and its near taxonomic relative Talaromyces stipitatus (ATCC10500).</title>
        <authorList>
            <person name="Nierman W.C."/>
            <person name="Fedorova-Abrams N.D."/>
            <person name="Andrianopoulos A."/>
        </authorList>
    </citation>
    <scope>NUCLEOTIDE SEQUENCE [LARGE SCALE GENOMIC DNA]</scope>
    <source>
        <strain evidence="2">ATCC 10500 / CBS 375.48 / QM 6759 / NRRL 1006</strain>
    </source>
</reference>
<dbReference type="VEuPathDB" id="FungiDB:TSTA_084480"/>
<sequence>MDYARYPFEYFLNPMAAGGFESSFAQSNSTWLPHSSTQVHDQDPRPASPIQFAIEPWQEYYETSVGTDINEDVFDAQAIIKAFTSMVLNLVQMVQTSNLRLAVRALKQLSTILIHNANLLGLFEDHPNDPCKRQQNRDLWITFNICWLTTFQKQKESSQENQILDADEMEDMGDFLIHLCDGLEGYGLVDYEMGVWEEEILDSTMRAIPPPMPIDTNKITSHWPMP</sequence>
<dbReference type="Proteomes" id="UP000001745">
    <property type="component" value="Unassembled WGS sequence"/>
</dbReference>
<dbReference type="PhylomeDB" id="B8M0C0"/>
<dbReference type="HOGENOM" id="CLU_1225491_0_0_1"/>
<accession>B8M0C0</accession>
<name>B8M0C0_TALSN</name>
<dbReference type="GeneID" id="8102730"/>
<protein>
    <submittedName>
        <fullName evidence="1">Uncharacterized protein</fullName>
    </submittedName>
</protein>